<dbReference type="EMBL" id="MDZC01000049">
    <property type="protein sequence ID" value="OGX86518.1"/>
    <property type="molecule type" value="Genomic_DNA"/>
</dbReference>
<dbReference type="Pfam" id="PF04784">
    <property type="entry name" value="DUF547"/>
    <property type="match status" value="1"/>
</dbReference>
<proteinExistence type="predicted"/>
<reference evidence="2 3" key="1">
    <citation type="submission" date="2016-08" db="EMBL/GenBank/DDBJ databases">
        <title>Hymenobacter coccineus sp. nov., Hymenobacter lapidarius sp. nov. and Hymenobacter glacialis sp. nov., isolated from Antarctic soil.</title>
        <authorList>
            <person name="Sedlacek I."/>
            <person name="Kralova S."/>
            <person name="Kyrova K."/>
            <person name="Maslanova I."/>
            <person name="Stankova E."/>
            <person name="Vrbovska V."/>
            <person name="Nemec M."/>
            <person name="Bartak M."/>
            <person name="Svec P."/>
            <person name="Busse H.-J."/>
            <person name="Pantucek R."/>
        </authorList>
    </citation>
    <scope>NUCLEOTIDE SEQUENCE [LARGE SCALE GENOMIC DNA]</scope>
    <source>
        <strain evidence="2 3">CCM 8648</strain>
    </source>
</reference>
<dbReference type="Proteomes" id="UP000177791">
    <property type="component" value="Unassembled WGS sequence"/>
</dbReference>
<gene>
    <name evidence="2" type="ORF">BEN48_12880</name>
</gene>
<dbReference type="InterPro" id="IPR006869">
    <property type="entry name" value="DUF547"/>
</dbReference>
<evidence type="ECO:0000313" key="2">
    <source>
        <dbReference type="EMBL" id="OGX86518.1"/>
    </source>
</evidence>
<dbReference type="OrthoDB" id="526867at2"/>
<accession>A0A1G1T6M3</accession>
<dbReference type="PANTHER" id="PTHR46361:SF3">
    <property type="entry name" value="ELECTRON CARRIER_ PROTEIN DISULFIDE OXIDOREDUCTASE"/>
    <property type="match status" value="1"/>
</dbReference>
<name>A0A1G1T6M3_9BACT</name>
<organism evidence="2 3">
    <name type="scientific">Hymenobacter glacialis</name>
    <dbReference type="NCBI Taxonomy" id="1908236"/>
    <lineage>
        <taxon>Bacteria</taxon>
        <taxon>Pseudomonadati</taxon>
        <taxon>Bacteroidota</taxon>
        <taxon>Cytophagia</taxon>
        <taxon>Cytophagales</taxon>
        <taxon>Hymenobacteraceae</taxon>
        <taxon>Hymenobacter</taxon>
    </lineage>
</organism>
<evidence type="ECO:0000259" key="1">
    <source>
        <dbReference type="Pfam" id="PF04784"/>
    </source>
</evidence>
<sequence>MTFNRFSQSTSRRAVLALVLLASLLMGSCKYVRYIKQLDPTMAGTKPVDHVPYDALLKKHVDAQGMVNYRAFLADSTALGTYLTTVSNNLPNEQWNKDDQLAYWINAYNAFTIQRVLRGYPVKSIRQLGGDKTLVNTVWDQQFIRLGNDKDKYSLNDLEQRLIRRKFSGEYRIHFALVCAAISCPKLRNEAYTGSRLQEQLDDQARDFINNPNKNKLTPANAPQVSSIFDFYPGDFKKDDNTLSKTINKYSAGPKVDAEIQPTFMTYNWDLNEQK</sequence>
<dbReference type="AlphaFoldDB" id="A0A1G1T6M3"/>
<protein>
    <recommendedName>
        <fullName evidence="1">DUF547 domain-containing protein</fullName>
    </recommendedName>
</protein>
<feature type="domain" description="DUF547" evidence="1">
    <location>
        <begin position="93"/>
        <end position="209"/>
    </location>
</feature>
<dbReference type="RefSeq" id="WP_070733788.1">
    <property type="nucleotide sequence ID" value="NZ_MDZC01000049.1"/>
</dbReference>
<evidence type="ECO:0000313" key="3">
    <source>
        <dbReference type="Proteomes" id="UP000177791"/>
    </source>
</evidence>
<comment type="caution">
    <text evidence="2">The sequence shown here is derived from an EMBL/GenBank/DDBJ whole genome shotgun (WGS) entry which is preliminary data.</text>
</comment>
<dbReference type="PANTHER" id="PTHR46361">
    <property type="entry name" value="ELECTRON CARRIER/ PROTEIN DISULFIDE OXIDOREDUCTASE"/>
    <property type="match status" value="1"/>
</dbReference>
<keyword evidence="3" id="KW-1185">Reference proteome</keyword>
<dbReference type="PROSITE" id="PS51257">
    <property type="entry name" value="PROKAR_LIPOPROTEIN"/>
    <property type="match status" value="1"/>
</dbReference>
<dbReference type="STRING" id="1908236.BEN48_12880"/>